<dbReference type="InterPro" id="IPR001273">
    <property type="entry name" value="ArAA_hydroxylase"/>
</dbReference>
<evidence type="ECO:0000256" key="7">
    <source>
        <dbReference type="PIRSR" id="PIRSR601273-2"/>
    </source>
</evidence>
<dbReference type="GO" id="GO:0043204">
    <property type="term" value="C:perikaryon"/>
    <property type="evidence" value="ECO:0007669"/>
    <property type="project" value="TreeGrafter"/>
</dbReference>
<evidence type="ECO:0000256" key="2">
    <source>
        <dbReference type="ARBA" id="ARBA00009712"/>
    </source>
</evidence>
<dbReference type="PRINTS" id="PR00372">
    <property type="entry name" value="FYWHYDRXLASE"/>
</dbReference>
<comment type="caution">
    <text evidence="9">The sequence shown here is derived from an EMBL/GenBank/DDBJ whole genome shotgun (WGS) entry which is preliminary data.</text>
</comment>
<dbReference type="InterPro" id="IPR018301">
    <property type="entry name" value="ArAA_hydroxylase_Fe/CU_BS"/>
</dbReference>
<dbReference type="Proteomes" id="UP000078046">
    <property type="component" value="Unassembled WGS sequence"/>
</dbReference>
<evidence type="ECO:0000313" key="9">
    <source>
        <dbReference type="EMBL" id="OAF68118.1"/>
    </source>
</evidence>
<dbReference type="GO" id="GO:0005737">
    <property type="term" value="C:cytoplasm"/>
    <property type="evidence" value="ECO:0007669"/>
    <property type="project" value="TreeGrafter"/>
</dbReference>
<dbReference type="Gene3D" id="1.10.800.10">
    <property type="entry name" value="Aromatic amino acid hydroxylase"/>
    <property type="match status" value="1"/>
</dbReference>
<comment type="similarity">
    <text evidence="2">Belongs to the biopterin-dependent aromatic amino acid hydroxylase family.</text>
</comment>
<dbReference type="InterPro" id="IPR036951">
    <property type="entry name" value="ArAA_hydroxylase_sf"/>
</dbReference>
<dbReference type="AlphaFoldDB" id="A0A177B1H0"/>
<evidence type="ECO:0000313" key="10">
    <source>
        <dbReference type="Proteomes" id="UP000078046"/>
    </source>
</evidence>
<gene>
    <name evidence="9" type="ORF">A3Q56_04148</name>
</gene>
<dbReference type="GO" id="GO:0004511">
    <property type="term" value="F:tyrosine 3-monooxygenase activity"/>
    <property type="evidence" value="ECO:0007669"/>
    <property type="project" value="TreeGrafter"/>
</dbReference>
<feature type="domain" description="Biopterin-dependent aromatic amino acid hydroxylase family profile" evidence="8">
    <location>
        <begin position="72"/>
        <end position="313"/>
    </location>
</feature>
<comment type="cofactor">
    <cofactor evidence="1 7">
        <name>Fe(2+)</name>
        <dbReference type="ChEBI" id="CHEBI:29033"/>
    </cofactor>
</comment>
<dbReference type="GO" id="GO:0005506">
    <property type="term" value="F:iron ion binding"/>
    <property type="evidence" value="ECO:0007669"/>
    <property type="project" value="InterPro"/>
</dbReference>
<dbReference type="InterPro" id="IPR036329">
    <property type="entry name" value="Aro-AA_hydroxylase_C_sf"/>
</dbReference>
<feature type="binding site" evidence="7">
    <location>
        <position position="159"/>
    </location>
    <ligand>
        <name>Fe cation</name>
        <dbReference type="ChEBI" id="CHEBI:24875"/>
    </ligand>
</feature>
<dbReference type="OrthoDB" id="983542at2759"/>
<dbReference type="PROSITE" id="PS00367">
    <property type="entry name" value="BH4_AAA_HYDROXYL_1"/>
    <property type="match status" value="1"/>
</dbReference>
<keyword evidence="6" id="KW-0503">Monooxygenase</keyword>
<sequence>MDKISNTLSIDETILDQCCHVIDKFYPDVKTDHPAYGDEDYRKRRDDISKLAFTYKRNICLSKLLANREDLCKEYIDGLNQLIDADLYTMGKIPQLQDVSTFIEEKSGMKLRPVCGLLSARDFLGTLAFKQFQATQYVRHSSNPLYTIEPDTIHELLGHVPMFLSIKFVKFSQNLGLASIGASDEEIEKLATLYWFTMEYGVCYEGIPKIMKVYGAGIISSLGELNNFLKLEKNNQIDEFNIKTIIQVKYDDSMYQKNYFVTESFTKMTEELIKYSRNIKKDISVIYDDEKRQLIVHTLNRHALDAKDIFKIT</sequence>
<protein>
    <recommendedName>
        <fullName evidence="8">Biopterin-dependent aromatic amino acid hydroxylase family profile domain-containing protein</fullName>
    </recommendedName>
</protein>
<dbReference type="InterPro" id="IPR019774">
    <property type="entry name" value="Aromatic-AA_hydroxylase_C"/>
</dbReference>
<reference evidence="9 10" key="1">
    <citation type="submission" date="2016-04" db="EMBL/GenBank/DDBJ databases">
        <title>The genome of Intoshia linei affirms orthonectids as highly simplified spiralians.</title>
        <authorList>
            <person name="Mikhailov K.V."/>
            <person name="Slusarev G.S."/>
            <person name="Nikitin M.A."/>
            <person name="Logacheva M.D."/>
            <person name="Penin A."/>
            <person name="Aleoshin V."/>
            <person name="Panchin Y.V."/>
        </authorList>
    </citation>
    <scope>NUCLEOTIDE SEQUENCE [LARGE SCALE GENOMIC DNA]</scope>
    <source>
        <strain evidence="9">Intl2013</strain>
        <tissue evidence="9">Whole animal</tissue>
    </source>
</reference>
<proteinExistence type="inferred from homology"/>
<keyword evidence="5 7" id="KW-0408">Iron</keyword>
<keyword evidence="4" id="KW-0560">Oxidoreductase</keyword>
<dbReference type="PANTHER" id="PTHR11473">
    <property type="entry name" value="AROMATIC AMINO ACID HYDROXYLASE"/>
    <property type="match status" value="1"/>
</dbReference>
<feature type="binding site" evidence="7">
    <location>
        <position position="154"/>
    </location>
    <ligand>
        <name>Fe cation</name>
        <dbReference type="ChEBI" id="CHEBI:24875"/>
    </ligand>
</feature>
<dbReference type="SUPFAM" id="SSF56534">
    <property type="entry name" value="Aromatic aminoacid monoxygenases, catalytic and oligomerization domains"/>
    <property type="match status" value="1"/>
</dbReference>
<dbReference type="Pfam" id="PF00351">
    <property type="entry name" value="Biopterin_H"/>
    <property type="match status" value="2"/>
</dbReference>
<evidence type="ECO:0000256" key="1">
    <source>
        <dbReference type="ARBA" id="ARBA00001954"/>
    </source>
</evidence>
<dbReference type="PROSITE" id="PS51410">
    <property type="entry name" value="BH4_AAA_HYDROXYL_2"/>
    <property type="match status" value="1"/>
</dbReference>
<evidence type="ECO:0000256" key="3">
    <source>
        <dbReference type="ARBA" id="ARBA00022723"/>
    </source>
</evidence>
<name>A0A177B1H0_9BILA</name>
<dbReference type="PANTHER" id="PTHR11473:SF15">
    <property type="entry name" value="TYROSINE 3-MONOOXYGENASE"/>
    <property type="match status" value="1"/>
</dbReference>
<dbReference type="GO" id="GO:0009072">
    <property type="term" value="P:aromatic amino acid metabolic process"/>
    <property type="evidence" value="ECO:0007669"/>
    <property type="project" value="InterPro"/>
</dbReference>
<organism evidence="9 10">
    <name type="scientific">Intoshia linei</name>
    <dbReference type="NCBI Taxonomy" id="1819745"/>
    <lineage>
        <taxon>Eukaryota</taxon>
        <taxon>Metazoa</taxon>
        <taxon>Spiralia</taxon>
        <taxon>Lophotrochozoa</taxon>
        <taxon>Mesozoa</taxon>
        <taxon>Orthonectida</taxon>
        <taxon>Rhopaluridae</taxon>
        <taxon>Intoshia</taxon>
    </lineage>
</organism>
<evidence type="ECO:0000259" key="8">
    <source>
        <dbReference type="PROSITE" id="PS51410"/>
    </source>
</evidence>
<feature type="binding site" evidence="7">
    <location>
        <position position="199"/>
    </location>
    <ligand>
        <name>Fe cation</name>
        <dbReference type="ChEBI" id="CHEBI:24875"/>
    </ligand>
</feature>
<evidence type="ECO:0000256" key="5">
    <source>
        <dbReference type="ARBA" id="ARBA00023004"/>
    </source>
</evidence>
<evidence type="ECO:0000256" key="6">
    <source>
        <dbReference type="ARBA" id="ARBA00023033"/>
    </source>
</evidence>
<evidence type="ECO:0000256" key="4">
    <source>
        <dbReference type="ARBA" id="ARBA00023002"/>
    </source>
</evidence>
<dbReference type="EMBL" id="LWCA01000511">
    <property type="protein sequence ID" value="OAF68118.1"/>
    <property type="molecule type" value="Genomic_DNA"/>
</dbReference>
<keyword evidence="10" id="KW-1185">Reference proteome</keyword>
<keyword evidence="3 7" id="KW-0479">Metal-binding</keyword>
<dbReference type="GO" id="GO:0030424">
    <property type="term" value="C:axon"/>
    <property type="evidence" value="ECO:0007669"/>
    <property type="project" value="TreeGrafter"/>
</dbReference>
<accession>A0A177B1H0</accession>